<dbReference type="Proteomes" id="UP001141422">
    <property type="component" value="Unassembled WGS sequence"/>
</dbReference>
<dbReference type="InterPro" id="IPR004010">
    <property type="entry name" value="Double_Cache_2"/>
</dbReference>
<evidence type="ECO:0000313" key="2">
    <source>
        <dbReference type="EMBL" id="MCZ0859789.1"/>
    </source>
</evidence>
<evidence type="ECO:0000313" key="3">
    <source>
        <dbReference type="Proteomes" id="UP001141422"/>
    </source>
</evidence>
<dbReference type="EMBL" id="JAPTGB010000002">
    <property type="protein sequence ID" value="MCZ0859789.1"/>
    <property type="molecule type" value="Genomic_DNA"/>
</dbReference>
<gene>
    <name evidence="2" type="ORF">O0S10_00940</name>
</gene>
<sequence length="568" mass="62352">MSKIDAMNIGRKCGIVLLLAALLILTVSSAGCISQPVQEPSLEEKYADQLAAAKNLTTIVETYVVNGSQALREAAGIIAEDPTNETLVDQTFADIYTAHTSVKYFLVVNPEKQIIDACPAENPIITPYISVMVKNPETTYSADSPAITMKTVGIGTGDEILVSILPLITKDGTYTGYLIVVFDPAIIYEKLVKSFEETTGYSAWIIEQNGNILYTPERSQREDSILLMTAPNQTELNILTQAILNTKSGVKTYSTYSYGKLKIVNRVAAWDSARVPADVSISSPIVVVTSDIDSTIQVDTPTRTTNLRLEEFALSAYLSIQKTGAKAALAEFNKPDGNFTTQEYYVAAFDINNTQLANPYRPGLLGADRTEYVDINGVSTVKMFTGRAKQGGGYVTMVYENPADNMESQLKVSYVLPINETWYITTGEYYPEIRAIISPDTRMEMIQYGREIIVFIQKEGREAALASLNNGSHYRSDIELSIYDSAGNSLVHDPNPWSTENLLGITDIYGASIGRDVLTIAHEGGGFNYINLPSKSDATTQLSLGYVHPIDDEWFILLTVPMKIIETV</sequence>
<proteinExistence type="predicted"/>
<dbReference type="RefSeq" id="WP_268924011.1">
    <property type="nucleotide sequence ID" value="NZ_JAPTGB010000002.1"/>
</dbReference>
<dbReference type="PROSITE" id="PS51257">
    <property type="entry name" value="PROKAR_LIPOPROTEIN"/>
    <property type="match status" value="1"/>
</dbReference>
<accession>A0ABT4IEK5</accession>
<comment type="caution">
    <text evidence="2">The sequence shown here is derived from an EMBL/GenBank/DDBJ whole genome shotgun (WGS) entry which is preliminary data.</text>
</comment>
<name>A0ABT4IEK5_9EURY</name>
<keyword evidence="3" id="KW-1185">Reference proteome</keyword>
<evidence type="ECO:0000259" key="1">
    <source>
        <dbReference type="Pfam" id="PF08269"/>
    </source>
</evidence>
<feature type="domain" description="Double Cache" evidence="1">
    <location>
        <begin position="340"/>
        <end position="565"/>
    </location>
</feature>
<reference evidence="2" key="1">
    <citation type="submission" date="2022-12" db="EMBL/GenBank/DDBJ databases">
        <title>Isolation and characterisation of novel Methanocorpusculum spp. from native Australian herbivores indicates the genus is ancestrally host-associated.</title>
        <authorList>
            <person name="Volmer J.G."/>
            <person name="Soo R.M."/>
            <person name="Evans P.N."/>
            <person name="Hoedt E.C."/>
            <person name="Astorga Alsina A.L."/>
            <person name="Woodcroft B.J."/>
            <person name="Tyson G.W."/>
            <person name="Hugenholtz P."/>
            <person name="Morrison M."/>
        </authorList>
    </citation>
    <scope>NUCLEOTIDE SEQUENCE</scope>
    <source>
        <strain evidence="2">MG</strain>
    </source>
</reference>
<dbReference type="Gene3D" id="3.30.450.20">
    <property type="entry name" value="PAS domain"/>
    <property type="match status" value="2"/>
</dbReference>
<protein>
    <submittedName>
        <fullName evidence="2">Cache domain-containing protein</fullName>
    </submittedName>
</protein>
<dbReference type="Pfam" id="PF08269">
    <property type="entry name" value="dCache_2"/>
    <property type="match status" value="1"/>
</dbReference>
<organism evidence="2 3">
    <name type="scientific">Methanocorpusculum petauri</name>
    <dbReference type="NCBI Taxonomy" id="3002863"/>
    <lineage>
        <taxon>Archaea</taxon>
        <taxon>Methanobacteriati</taxon>
        <taxon>Methanobacteriota</taxon>
        <taxon>Stenosarchaea group</taxon>
        <taxon>Methanomicrobia</taxon>
        <taxon>Methanomicrobiales</taxon>
        <taxon>Methanocorpusculaceae</taxon>
        <taxon>Methanocorpusculum</taxon>
    </lineage>
</organism>